<dbReference type="EMBL" id="MU006705">
    <property type="protein sequence ID" value="KAF2631256.1"/>
    <property type="molecule type" value="Genomic_DNA"/>
</dbReference>
<protein>
    <submittedName>
        <fullName evidence="1">Uncharacterized protein</fullName>
    </submittedName>
</protein>
<keyword evidence="2" id="KW-1185">Reference proteome</keyword>
<accession>A0ACB6SAU6</accession>
<organism evidence="1 2">
    <name type="scientific">Macroventuria anomochaeta</name>
    <dbReference type="NCBI Taxonomy" id="301207"/>
    <lineage>
        <taxon>Eukaryota</taxon>
        <taxon>Fungi</taxon>
        <taxon>Dikarya</taxon>
        <taxon>Ascomycota</taxon>
        <taxon>Pezizomycotina</taxon>
        <taxon>Dothideomycetes</taxon>
        <taxon>Pleosporomycetidae</taxon>
        <taxon>Pleosporales</taxon>
        <taxon>Pleosporineae</taxon>
        <taxon>Didymellaceae</taxon>
        <taxon>Macroventuria</taxon>
    </lineage>
</organism>
<reference evidence="1" key="1">
    <citation type="journal article" date="2020" name="Stud. Mycol.">
        <title>101 Dothideomycetes genomes: a test case for predicting lifestyles and emergence of pathogens.</title>
        <authorList>
            <person name="Haridas S."/>
            <person name="Albert R."/>
            <person name="Binder M."/>
            <person name="Bloem J."/>
            <person name="Labutti K."/>
            <person name="Salamov A."/>
            <person name="Andreopoulos B."/>
            <person name="Baker S."/>
            <person name="Barry K."/>
            <person name="Bills G."/>
            <person name="Bluhm B."/>
            <person name="Cannon C."/>
            <person name="Castanera R."/>
            <person name="Culley D."/>
            <person name="Daum C."/>
            <person name="Ezra D."/>
            <person name="Gonzalez J."/>
            <person name="Henrissat B."/>
            <person name="Kuo A."/>
            <person name="Liang C."/>
            <person name="Lipzen A."/>
            <person name="Lutzoni F."/>
            <person name="Magnuson J."/>
            <person name="Mondo S."/>
            <person name="Nolan M."/>
            <person name="Ohm R."/>
            <person name="Pangilinan J."/>
            <person name="Park H.-J."/>
            <person name="Ramirez L."/>
            <person name="Alfaro M."/>
            <person name="Sun H."/>
            <person name="Tritt A."/>
            <person name="Yoshinaga Y."/>
            <person name="Zwiers L.-H."/>
            <person name="Turgeon B."/>
            <person name="Goodwin S."/>
            <person name="Spatafora J."/>
            <person name="Crous P."/>
            <person name="Grigoriev I."/>
        </authorList>
    </citation>
    <scope>NUCLEOTIDE SEQUENCE</scope>
    <source>
        <strain evidence="1">CBS 525.71</strain>
    </source>
</reference>
<evidence type="ECO:0000313" key="1">
    <source>
        <dbReference type="EMBL" id="KAF2631256.1"/>
    </source>
</evidence>
<name>A0ACB6SAU6_9PLEO</name>
<dbReference type="Proteomes" id="UP000799754">
    <property type="component" value="Unassembled WGS sequence"/>
</dbReference>
<gene>
    <name evidence="1" type="ORF">BU25DRAFT_481822</name>
</gene>
<evidence type="ECO:0000313" key="2">
    <source>
        <dbReference type="Proteomes" id="UP000799754"/>
    </source>
</evidence>
<proteinExistence type="predicted"/>
<comment type="caution">
    <text evidence="1">The sequence shown here is derived from an EMBL/GenBank/DDBJ whole genome shotgun (WGS) entry which is preliminary data.</text>
</comment>
<sequence>MQNFLEKFHAGGPDAAVVASRSTAQPTFSLDQDYHVQVTIYREDGTDDAAQVNTIKRTAPAAENDNDSASNIKFFTELSPNTSVTVNGRTYVNDAPTRALERNLDVDTGEAESPFYVGPLHRYIVIEVLSQPMFFFRGREDLGFTDKIAG</sequence>